<dbReference type="Proteomes" id="UP000051952">
    <property type="component" value="Unassembled WGS sequence"/>
</dbReference>
<organism evidence="3 4">
    <name type="scientific">Bodo saltans</name>
    <name type="common">Flagellated protozoan</name>
    <dbReference type="NCBI Taxonomy" id="75058"/>
    <lineage>
        <taxon>Eukaryota</taxon>
        <taxon>Discoba</taxon>
        <taxon>Euglenozoa</taxon>
        <taxon>Kinetoplastea</taxon>
        <taxon>Metakinetoplastina</taxon>
        <taxon>Eubodonida</taxon>
        <taxon>Bodonidae</taxon>
        <taxon>Bodo</taxon>
    </lineage>
</organism>
<evidence type="ECO:0000313" key="4">
    <source>
        <dbReference type="Proteomes" id="UP000051952"/>
    </source>
</evidence>
<feature type="coiled-coil region" evidence="1">
    <location>
        <begin position="134"/>
        <end position="186"/>
    </location>
</feature>
<gene>
    <name evidence="3" type="ORF">BSAL_59125</name>
</gene>
<evidence type="ECO:0000313" key="3">
    <source>
        <dbReference type="EMBL" id="CUF08651.1"/>
    </source>
</evidence>
<protein>
    <submittedName>
        <fullName evidence="3">Kinesin-like protein, putative</fullName>
    </submittedName>
</protein>
<feature type="coiled-coil region" evidence="1">
    <location>
        <begin position="440"/>
        <end position="467"/>
    </location>
</feature>
<dbReference type="EMBL" id="CYKH01000238">
    <property type="protein sequence ID" value="CUF08651.1"/>
    <property type="molecule type" value="Genomic_DNA"/>
</dbReference>
<evidence type="ECO:0000256" key="2">
    <source>
        <dbReference type="SAM" id="MobiDB-lite"/>
    </source>
</evidence>
<reference evidence="4" key="1">
    <citation type="submission" date="2015-09" db="EMBL/GenBank/DDBJ databases">
        <authorList>
            <consortium name="Pathogen Informatics"/>
        </authorList>
    </citation>
    <scope>NUCLEOTIDE SEQUENCE [LARGE SCALE GENOMIC DNA]</scope>
    <source>
        <strain evidence="4">Lake Konstanz</strain>
    </source>
</reference>
<feature type="coiled-coil region" evidence="1">
    <location>
        <begin position="833"/>
        <end position="867"/>
    </location>
</feature>
<feature type="compositionally biased region" description="Acidic residues" evidence="2">
    <location>
        <begin position="49"/>
        <end position="66"/>
    </location>
</feature>
<name>A0A0S4IPN1_BODSA</name>
<evidence type="ECO:0000256" key="1">
    <source>
        <dbReference type="SAM" id="Coils"/>
    </source>
</evidence>
<keyword evidence="4" id="KW-1185">Reference proteome</keyword>
<dbReference type="AlphaFoldDB" id="A0A0S4IPN1"/>
<accession>A0A0S4IPN1</accession>
<sequence length="985" mass="106921">MSLFHDDPFDVISEGAPAEQEGGEEEQSAGESHNQEAQEEDALHRDAPQDEQDATNEVLGDDEEATLADVAAESDIERPRKRSRPQSPVDGEDQRDASEQEANGAVQLPEETEPAVAVVGPSEVFVEQQRQLSLSELVAKSTQLELQLQASRAQRETLQQLLSNTKDQLERRVAELGAEASAVAKSGDEILKSVTAQHTSSIESMMAAATEARLSLSAAERGFREQKYWQHRSEFLEDALSWQQRSAGLWRDAFECAQKKTSHHTDATKLMSSTHQDVELLRSALAPSNAIVQSITSAQGWLDSLATTGDDEGAATIRLPLEKRALLHKLLQMTAEHVSDIATDHDALAAALGKSYQQIDQLKRTLSVSGLADLEPRIALLREMVDRQHSGTYVAPEETELRLKLKSLQDRNSLLEAVVASHIAKVDLIPNATSVVPHVLKDRIARCEVLEKEITDLRCEVAYLQRLRGTEGAVDLPLQQGDGTPSQRTGKDTLLEVCAQQWLERARSATQLLLASCDPSEDRRSLALTTLQLLHALAAGQHQSVMLEHLRNTNALLHSQLASCQHLCEVLFAVPAVTTVTGEDASEWISCVEQAMSQMKECIASVGASHTLDDLTTACATINATMDATLTKHGASLQASLIEGQDRYRKAMGFLISALNHADAALCASAGVEHRPIAEVPLDAFEMQPAVLTVRSVVAPAAANTADVKRVLAAQVDANKAAIASLTASLRSQISFHEKRWEWVVSQEGNHAVKELALAQDAVRSTTSLLAASNERCEEALKGAANAAQLQKRLSEKEERVTSLESQFKISQDALSKSRQELAALNKERTAASASADAAIATLNRTVEKLEADLVEARQALIAAQEESNNVWANEDDAPAVEADNEEFQEVHHQVVEAPENDEVAGPVDNMTLEAEDLQTTQENGYDESEANHNDDGDGDAALDDNEVVPDNDAAEEEEDTQLESEATIQTTDDAEASGVTSTDE</sequence>
<feature type="region of interest" description="Disordered" evidence="2">
    <location>
        <begin position="1"/>
        <end position="115"/>
    </location>
</feature>
<feature type="compositionally biased region" description="Basic and acidic residues" evidence="2">
    <location>
        <begin position="33"/>
        <end position="48"/>
    </location>
</feature>
<keyword evidence="1" id="KW-0175">Coiled coil</keyword>
<proteinExistence type="predicted"/>
<dbReference type="VEuPathDB" id="TriTrypDB:BSAL_59125"/>
<feature type="compositionally biased region" description="Acidic residues" evidence="2">
    <location>
        <begin position="937"/>
        <end position="963"/>
    </location>
</feature>
<feature type="region of interest" description="Disordered" evidence="2">
    <location>
        <begin position="898"/>
        <end position="985"/>
    </location>
</feature>